<feature type="region of interest" description="Disordered" evidence="1">
    <location>
        <begin position="102"/>
        <end position="130"/>
    </location>
</feature>
<accession>A0A1H1EB15</accession>
<dbReference type="InterPro" id="IPR006311">
    <property type="entry name" value="TAT_signal"/>
</dbReference>
<dbReference type="AlphaFoldDB" id="A0A1H1EB15"/>
<evidence type="ECO:0000313" key="2">
    <source>
        <dbReference type="EMBL" id="SDQ85957.1"/>
    </source>
</evidence>
<dbReference type="EMBL" id="FNLC01000002">
    <property type="protein sequence ID" value="SDQ85957.1"/>
    <property type="molecule type" value="Genomic_DNA"/>
</dbReference>
<evidence type="ECO:0000256" key="1">
    <source>
        <dbReference type="SAM" id="MobiDB-lite"/>
    </source>
</evidence>
<gene>
    <name evidence="2" type="ORF">SAMN04489842_1521</name>
</gene>
<proteinExistence type="predicted"/>
<evidence type="ECO:0000313" key="3">
    <source>
        <dbReference type="Proteomes" id="UP000198848"/>
    </source>
</evidence>
<dbReference type="Proteomes" id="UP000198848">
    <property type="component" value="Unassembled WGS sequence"/>
</dbReference>
<feature type="compositionally biased region" description="Polar residues" evidence="1">
    <location>
        <begin position="112"/>
        <end position="130"/>
    </location>
</feature>
<name>A0A1H1EB15_NATTX</name>
<organism evidence="2 3">
    <name type="scientific">Natronobacterium texcoconense</name>
    <dbReference type="NCBI Taxonomy" id="1095778"/>
    <lineage>
        <taxon>Archaea</taxon>
        <taxon>Methanobacteriati</taxon>
        <taxon>Methanobacteriota</taxon>
        <taxon>Stenosarchaea group</taxon>
        <taxon>Halobacteria</taxon>
        <taxon>Halobacteriales</taxon>
        <taxon>Natrialbaceae</taxon>
        <taxon>Natronobacterium</taxon>
    </lineage>
</organism>
<dbReference type="PROSITE" id="PS51318">
    <property type="entry name" value="TAT"/>
    <property type="match status" value="1"/>
</dbReference>
<sequence>MRENATTRRTILKYGVASTGAFAGATTGVTATESTASDERRTNEIDRAVMFSYQYVPGGRFTIEDVLEWQPRSLEGAYRTYTITYENAPSYRAYLFVDVDDDRESETGGPESGTTLTTGRITGSPPETNRSYVTVDLEKPAMG</sequence>
<protein>
    <submittedName>
        <fullName evidence="2">Uncharacterized protein</fullName>
    </submittedName>
</protein>
<reference evidence="3" key="1">
    <citation type="submission" date="2016-10" db="EMBL/GenBank/DDBJ databases">
        <authorList>
            <person name="Varghese N."/>
            <person name="Submissions S."/>
        </authorList>
    </citation>
    <scope>NUCLEOTIDE SEQUENCE [LARGE SCALE GENOMIC DNA]</scope>
    <source>
        <strain evidence="3">DSM 24767</strain>
    </source>
</reference>
<keyword evidence="3" id="KW-1185">Reference proteome</keyword>